<sequence>MVLISGLVLCYTVSVLCSNARGTVCIDESWKMKLKKVTVLSTCTHGAKEDAWARDVSFSKIVCFFFFFLIHRRQFLHFA</sequence>
<dbReference type="EMBL" id="GGFJ01013643">
    <property type="protein sequence ID" value="MBW62784.1"/>
    <property type="molecule type" value="Transcribed_RNA"/>
</dbReference>
<dbReference type="AlphaFoldDB" id="A0A2M4CBU3"/>
<name>A0A2M4CBU3_9DIPT</name>
<organism evidence="2">
    <name type="scientific">Anopheles marajoara</name>
    <dbReference type="NCBI Taxonomy" id="58244"/>
    <lineage>
        <taxon>Eukaryota</taxon>
        <taxon>Metazoa</taxon>
        <taxon>Ecdysozoa</taxon>
        <taxon>Arthropoda</taxon>
        <taxon>Hexapoda</taxon>
        <taxon>Insecta</taxon>
        <taxon>Pterygota</taxon>
        <taxon>Neoptera</taxon>
        <taxon>Endopterygota</taxon>
        <taxon>Diptera</taxon>
        <taxon>Nematocera</taxon>
        <taxon>Culicoidea</taxon>
        <taxon>Culicidae</taxon>
        <taxon>Anophelinae</taxon>
        <taxon>Anopheles</taxon>
    </lineage>
</organism>
<accession>A0A2M4CBU3</accession>
<protein>
    <submittedName>
        <fullName evidence="2">Putative secreted protein</fullName>
    </submittedName>
</protein>
<keyword evidence="1" id="KW-0732">Signal</keyword>
<evidence type="ECO:0000256" key="1">
    <source>
        <dbReference type="SAM" id="SignalP"/>
    </source>
</evidence>
<evidence type="ECO:0000313" key="2">
    <source>
        <dbReference type="EMBL" id="MBW62784.1"/>
    </source>
</evidence>
<feature type="chain" id="PRO_5014888952" evidence="1">
    <location>
        <begin position="18"/>
        <end position="79"/>
    </location>
</feature>
<feature type="signal peptide" evidence="1">
    <location>
        <begin position="1"/>
        <end position="17"/>
    </location>
</feature>
<reference evidence="2" key="1">
    <citation type="submission" date="2018-01" db="EMBL/GenBank/DDBJ databases">
        <title>An insight into the sialome of Amazonian anophelines.</title>
        <authorList>
            <person name="Ribeiro J.M."/>
            <person name="Scarpassa V."/>
            <person name="Calvo E."/>
        </authorList>
    </citation>
    <scope>NUCLEOTIDE SEQUENCE</scope>
    <source>
        <tissue evidence="2">Salivary glands</tissue>
    </source>
</reference>
<proteinExistence type="predicted"/>